<dbReference type="AlphaFoldDB" id="A0A8J7ULS5"/>
<comment type="caution">
    <text evidence="1">The sequence shown here is derived from an EMBL/GenBank/DDBJ whole genome shotgun (WGS) entry which is preliminary data.</text>
</comment>
<name>A0A8J7ULS5_9HYPH</name>
<accession>A0A8J7ULS5</accession>
<sequence length="172" mass="18732">MKVFVAGLSKSGKTSRSRHAANSLSVVDYLGVSKLLRAGGGVFPVLTLADGLFNQRRALDVLQSVTFKQPHQLIDGHALIETGEGPFIVPDWFFDQLAPDLIIYVNALPKDILSRRLRTATVHSEAEIAALSLMERSACERIAARQGIHVITLDEPSLDAFAGTLSCYIKDD</sequence>
<protein>
    <submittedName>
        <fullName evidence="1">AAA family ATPase</fullName>
    </submittedName>
</protein>
<gene>
    <name evidence="1" type="ORF">J5Y06_20620</name>
</gene>
<dbReference type="Pfam" id="PF13207">
    <property type="entry name" value="AAA_17"/>
    <property type="match status" value="1"/>
</dbReference>
<reference evidence="1" key="1">
    <citation type="submission" date="2021-03" db="EMBL/GenBank/DDBJ databases">
        <title>Genome sequencing and assembly of Tianweitania sediminis.</title>
        <authorList>
            <person name="Chhetri G."/>
        </authorList>
    </citation>
    <scope>NUCLEOTIDE SEQUENCE</scope>
    <source>
        <strain evidence="1">Z8</strain>
    </source>
</reference>
<proteinExistence type="predicted"/>
<dbReference type="InterPro" id="IPR027417">
    <property type="entry name" value="P-loop_NTPase"/>
</dbReference>
<dbReference type="SUPFAM" id="SSF52540">
    <property type="entry name" value="P-loop containing nucleoside triphosphate hydrolases"/>
    <property type="match status" value="1"/>
</dbReference>
<evidence type="ECO:0000313" key="2">
    <source>
        <dbReference type="Proteomes" id="UP000666240"/>
    </source>
</evidence>
<dbReference type="RefSeq" id="WP_209337093.1">
    <property type="nucleotide sequence ID" value="NZ_JAGIYY010000011.1"/>
</dbReference>
<dbReference type="Gene3D" id="3.40.50.300">
    <property type="entry name" value="P-loop containing nucleotide triphosphate hydrolases"/>
    <property type="match status" value="1"/>
</dbReference>
<keyword evidence="2" id="KW-1185">Reference proteome</keyword>
<organism evidence="1 2">
    <name type="scientific">Tianweitania sediminis</name>
    <dbReference type="NCBI Taxonomy" id="1502156"/>
    <lineage>
        <taxon>Bacteria</taxon>
        <taxon>Pseudomonadati</taxon>
        <taxon>Pseudomonadota</taxon>
        <taxon>Alphaproteobacteria</taxon>
        <taxon>Hyphomicrobiales</taxon>
        <taxon>Phyllobacteriaceae</taxon>
        <taxon>Tianweitania</taxon>
    </lineage>
</organism>
<dbReference type="EMBL" id="JAGIYY010000011">
    <property type="protein sequence ID" value="MBP0441059.1"/>
    <property type="molecule type" value="Genomic_DNA"/>
</dbReference>
<dbReference type="Proteomes" id="UP000666240">
    <property type="component" value="Unassembled WGS sequence"/>
</dbReference>
<evidence type="ECO:0000313" key="1">
    <source>
        <dbReference type="EMBL" id="MBP0441059.1"/>
    </source>
</evidence>